<keyword evidence="3" id="KW-1185">Reference proteome</keyword>
<dbReference type="HOGENOM" id="CLU_1022189_0_0_6"/>
<dbReference type="InterPro" id="IPR016181">
    <property type="entry name" value="Acyl_CoA_acyltransferase"/>
</dbReference>
<dbReference type="PROSITE" id="PS51186">
    <property type="entry name" value="GNAT"/>
    <property type="match status" value="1"/>
</dbReference>
<dbReference type="OrthoDB" id="6103609at2"/>
<proteinExistence type="predicted"/>
<evidence type="ECO:0000313" key="2">
    <source>
        <dbReference type="EMBL" id="ABC28025.1"/>
    </source>
</evidence>
<dbReference type="AlphaFoldDB" id="Q2SMU9"/>
<dbReference type="GO" id="GO:0016747">
    <property type="term" value="F:acyltransferase activity, transferring groups other than amino-acyl groups"/>
    <property type="evidence" value="ECO:0007669"/>
    <property type="project" value="InterPro"/>
</dbReference>
<dbReference type="Pfam" id="PF18015">
    <property type="entry name" value="Acetyltransf_19"/>
    <property type="match status" value="1"/>
</dbReference>
<name>Q2SMU9_HAHCH</name>
<dbReference type="Gene3D" id="3.40.630.80">
    <property type="match status" value="1"/>
</dbReference>
<dbReference type="RefSeq" id="WP_011395100.1">
    <property type="nucleotide sequence ID" value="NC_007645.1"/>
</dbReference>
<dbReference type="STRING" id="349521.HCH_01148"/>
<dbReference type="EMBL" id="CP000155">
    <property type="protein sequence ID" value="ABC28025.1"/>
    <property type="molecule type" value="Genomic_DNA"/>
</dbReference>
<feature type="domain" description="N-acetyltransferase" evidence="1">
    <location>
        <begin position="137"/>
        <end position="272"/>
    </location>
</feature>
<organism evidence="2 3">
    <name type="scientific">Hahella chejuensis (strain KCTC 2396)</name>
    <dbReference type="NCBI Taxonomy" id="349521"/>
    <lineage>
        <taxon>Bacteria</taxon>
        <taxon>Pseudomonadati</taxon>
        <taxon>Pseudomonadota</taxon>
        <taxon>Gammaproteobacteria</taxon>
        <taxon>Oceanospirillales</taxon>
        <taxon>Hahellaceae</taxon>
        <taxon>Hahella</taxon>
    </lineage>
</organism>
<gene>
    <name evidence="2" type="ordered locus">HCH_01148</name>
</gene>
<dbReference type="SUPFAM" id="SSF55729">
    <property type="entry name" value="Acyl-CoA N-acyltransferases (Nat)"/>
    <property type="match status" value="1"/>
</dbReference>
<keyword evidence="2" id="KW-0808">Transferase</keyword>
<dbReference type="Pfam" id="PF00583">
    <property type="entry name" value="Acetyltransf_1"/>
    <property type="match status" value="1"/>
</dbReference>
<protein>
    <submittedName>
        <fullName evidence="2">Probable acetyltransferase</fullName>
    </submittedName>
</protein>
<accession>Q2SMU9</accession>
<dbReference type="Proteomes" id="UP000000238">
    <property type="component" value="Chromosome"/>
</dbReference>
<reference evidence="2 3" key="1">
    <citation type="journal article" date="2005" name="Nucleic Acids Res.">
        <title>Genomic blueprint of Hahella chejuensis, a marine microbe producing an algicidal agent.</title>
        <authorList>
            <person name="Jeong H."/>
            <person name="Yim J.H."/>
            <person name="Lee C."/>
            <person name="Choi S.-H."/>
            <person name="Park Y.K."/>
            <person name="Yoon S.H."/>
            <person name="Hur C.-G."/>
            <person name="Kang H.-Y."/>
            <person name="Kim D."/>
            <person name="Lee H.H."/>
            <person name="Park K.H."/>
            <person name="Park S.-H."/>
            <person name="Park H.-S."/>
            <person name="Lee H.K."/>
            <person name="Oh T.K."/>
            <person name="Kim J.F."/>
        </authorList>
    </citation>
    <scope>NUCLEOTIDE SEQUENCE [LARGE SCALE GENOMIC DNA]</scope>
    <source>
        <strain evidence="2 3">KCTC 2396</strain>
    </source>
</reference>
<dbReference type="eggNOG" id="COG1670">
    <property type="taxonomic scope" value="Bacteria"/>
</dbReference>
<dbReference type="KEGG" id="hch:HCH_01148"/>
<evidence type="ECO:0000259" key="1">
    <source>
        <dbReference type="PROSITE" id="PS51186"/>
    </source>
</evidence>
<dbReference type="InterPro" id="IPR040579">
    <property type="entry name" value="Acetyltransf_19"/>
</dbReference>
<evidence type="ECO:0000313" key="3">
    <source>
        <dbReference type="Proteomes" id="UP000000238"/>
    </source>
</evidence>
<dbReference type="InterPro" id="IPR000182">
    <property type="entry name" value="GNAT_dom"/>
</dbReference>
<sequence length="272" mass="30455">MLKITPVENNDSLTPLKIAYLKGCVAPLDGMWLNGFLPFSQHLGLFDGGALTGYACVNSEGYVLQLFLPSSHQNQYAPTLRRILEQGGKDYSQIAGAFVSTAEPAYLSACLDVFNSFQVNALMYEYDVNATETQSVSDMLPMAFASNEQLSEFVAFTAHNIQAPEEWLNYYLGGLIERRQLLGYWREGELVASGEMRHDPTFQSDCVDIGVIVAREHRKQGIAEKVIRTLSSRIRETQRRPICSTERENIAAQTAIARAGFISRHRIVRFDC</sequence>
<dbReference type="Gene3D" id="3.40.630.30">
    <property type="match status" value="1"/>
</dbReference>